<dbReference type="AlphaFoldDB" id="A0A4R2D3P2"/>
<evidence type="ECO:0000313" key="2">
    <source>
        <dbReference type="EMBL" id="TCN48461.1"/>
    </source>
</evidence>
<feature type="transmembrane region" description="Helical" evidence="1">
    <location>
        <begin position="103"/>
        <end position="124"/>
    </location>
</feature>
<keyword evidence="1" id="KW-1133">Transmembrane helix</keyword>
<name>A0A4R2D3P2_SHIGR</name>
<comment type="caution">
    <text evidence="2">The sequence shown here is derived from an EMBL/GenBank/DDBJ whole genome shotgun (WGS) entry which is preliminary data.</text>
</comment>
<proteinExistence type="predicted"/>
<feature type="transmembrane region" description="Helical" evidence="1">
    <location>
        <begin position="6"/>
        <end position="31"/>
    </location>
</feature>
<dbReference type="EMBL" id="SLVX01000001">
    <property type="protein sequence ID" value="TCN48461.1"/>
    <property type="molecule type" value="Genomic_DNA"/>
</dbReference>
<evidence type="ECO:0000256" key="1">
    <source>
        <dbReference type="SAM" id="Phobius"/>
    </source>
</evidence>
<protein>
    <submittedName>
        <fullName evidence="2">Putative membrane protein</fullName>
    </submittedName>
</protein>
<dbReference type="Pfam" id="PF10067">
    <property type="entry name" value="DUF2306"/>
    <property type="match status" value="1"/>
</dbReference>
<keyword evidence="1" id="KW-0812">Transmembrane</keyword>
<gene>
    <name evidence="2" type="ORF">EV665_101195</name>
</gene>
<organism evidence="2 3">
    <name type="scientific">Shinella granuli</name>
    <dbReference type="NCBI Taxonomy" id="323621"/>
    <lineage>
        <taxon>Bacteria</taxon>
        <taxon>Pseudomonadati</taxon>
        <taxon>Pseudomonadota</taxon>
        <taxon>Alphaproteobacteria</taxon>
        <taxon>Hyphomicrobiales</taxon>
        <taxon>Rhizobiaceae</taxon>
        <taxon>Shinella</taxon>
    </lineage>
</organism>
<feature type="transmembrane region" description="Helical" evidence="1">
    <location>
        <begin position="73"/>
        <end position="91"/>
    </location>
</feature>
<accession>A0A4R2D3P2</accession>
<dbReference type="RefSeq" id="WP_133032754.1">
    <property type="nucleotide sequence ID" value="NZ_BAABEI010000012.1"/>
</dbReference>
<dbReference type="Proteomes" id="UP000295351">
    <property type="component" value="Unassembled WGS sequence"/>
</dbReference>
<dbReference type="InterPro" id="IPR018750">
    <property type="entry name" value="DUF2306_membrane"/>
</dbReference>
<sequence length="173" mass="18589">MTLEPLLAAPFAVQFHVATVLPAAVLGAVLLARRKGTPAHRRLGKVWLLLMVLTSFSTFFIHDLKTVGDFSPIHLLSIYVIIGSALAIRAARRRDIRAHRAHVAGMYFGGIVVAGLFTLLPNRVMGAMIFDGASDLASVLAAAAVSALFVAAGALAARQAGWTERFEAVFRRR</sequence>
<keyword evidence="3" id="KW-1185">Reference proteome</keyword>
<keyword evidence="1" id="KW-0472">Membrane</keyword>
<evidence type="ECO:0000313" key="3">
    <source>
        <dbReference type="Proteomes" id="UP000295351"/>
    </source>
</evidence>
<feature type="transmembrane region" description="Helical" evidence="1">
    <location>
        <begin position="136"/>
        <end position="157"/>
    </location>
</feature>
<feature type="transmembrane region" description="Helical" evidence="1">
    <location>
        <begin position="43"/>
        <end position="61"/>
    </location>
</feature>
<reference evidence="2 3" key="1">
    <citation type="submission" date="2019-03" db="EMBL/GenBank/DDBJ databases">
        <title>Genomic Encyclopedia of Type Strains, Phase IV (KMG-IV): sequencing the most valuable type-strain genomes for metagenomic binning, comparative biology and taxonomic classification.</title>
        <authorList>
            <person name="Goeker M."/>
        </authorList>
    </citation>
    <scope>NUCLEOTIDE SEQUENCE [LARGE SCALE GENOMIC DNA]</scope>
    <source>
        <strain evidence="2 3">DSM 18401</strain>
    </source>
</reference>